<organism evidence="5 6">
    <name type="scientific">Micavibrio aeruginosavorus</name>
    <dbReference type="NCBI Taxonomy" id="349221"/>
    <lineage>
        <taxon>Bacteria</taxon>
        <taxon>Pseudomonadati</taxon>
        <taxon>Bdellovibrionota</taxon>
        <taxon>Bdellovibrionia</taxon>
        <taxon>Bdellovibrionales</taxon>
        <taxon>Pseudobdellovibrionaceae</taxon>
        <taxon>Micavibrio</taxon>
    </lineage>
</organism>
<comment type="caution">
    <text evidence="5">The sequence shown here is derived from an EMBL/GenBank/DDBJ whole genome shotgun (WGS) entry which is preliminary data.</text>
</comment>
<dbReference type="PANTHER" id="PTHR43434">
    <property type="entry name" value="PHOSPHOGLYCOLATE PHOSPHATASE"/>
    <property type="match status" value="1"/>
</dbReference>
<dbReference type="Pfam" id="PF13419">
    <property type="entry name" value="HAD_2"/>
    <property type="match status" value="1"/>
</dbReference>
<dbReference type="GO" id="GO:0008967">
    <property type="term" value="F:phosphoglycolate phosphatase activity"/>
    <property type="evidence" value="ECO:0007669"/>
    <property type="project" value="UniProtKB-EC"/>
</dbReference>
<reference evidence="5 6" key="1">
    <citation type="submission" date="2017-08" db="EMBL/GenBank/DDBJ databases">
        <title>Infants hospitalized years apart are colonized by the same room-sourced microbial strains.</title>
        <authorList>
            <person name="Brooks B."/>
            <person name="Olm M.R."/>
            <person name="Firek B.A."/>
            <person name="Baker R."/>
            <person name="Thomas B.C."/>
            <person name="Morowitz M.J."/>
            <person name="Banfield J.F."/>
        </authorList>
    </citation>
    <scope>NUCLEOTIDE SEQUENCE [LARGE SCALE GENOMIC DNA]</scope>
    <source>
        <strain evidence="5">S2_018_000_R2_104</strain>
    </source>
</reference>
<dbReference type="Gene3D" id="3.40.50.1000">
    <property type="entry name" value="HAD superfamily/HAD-like"/>
    <property type="match status" value="1"/>
</dbReference>
<dbReference type="Gene3D" id="1.10.150.240">
    <property type="entry name" value="Putative phosphatase, domain 2"/>
    <property type="match status" value="1"/>
</dbReference>
<dbReference type="InterPro" id="IPR041492">
    <property type="entry name" value="HAD_2"/>
</dbReference>
<dbReference type="EC" id="3.1.3.18" evidence="4"/>
<evidence type="ECO:0000256" key="3">
    <source>
        <dbReference type="ARBA" id="ARBA00006171"/>
    </source>
</evidence>
<comment type="catalytic activity">
    <reaction evidence="1">
        <text>2-phosphoglycolate + H2O = glycolate + phosphate</text>
        <dbReference type="Rhea" id="RHEA:14369"/>
        <dbReference type="ChEBI" id="CHEBI:15377"/>
        <dbReference type="ChEBI" id="CHEBI:29805"/>
        <dbReference type="ChEBI" id="CHEBI:43474"/>
        <dbReference type="ChEBI" id="CHEBI:58033"/>
        <dbReference type="EC" id="3.1.3.18"/>
    </reaction>
</comment>
<dbReference type="SUPFAM" id="SSF56784">
    <property type="entry name" value="HAD-like"/>
    <property type="match status" value="1"/>
</dbReference>
<dbReference type="InterPro" id="IPR036412">
    <property type="entry name" value="HAD-like_sf"/>
</dbReference>
<dbReference type="SFLD" id="SFLDG01129">
    <property type="entry name" value="C1.5:_HAD__Beta-PGM__Phosphata"/>
    <property type="match status" value="1"/>
</dbReference>
<evidence type="ECO:0000256" key="4">
    <source>
        <dbReference type="ARBA" id="ARBA00013078"/>
    </source>
</evidence>
<gene>
    <name evidence="5" type="ORF">DI626_07055</name>
</gene>
<comment type="similarity">
    <text evidence="3">Belongs to the HAD-like hydrolase superfamily. CbbY/CbbZ/Gph/YieH family.</text>
</comment>
<evidence type="ECO:0000256" key="1">
    <source>
        <dbReference type="ARBA" id="ARBA00000830"/>
    </source>
</evidence>
<dbReference type="PANTHER" id="PTHR43434:SF1">
    <property type="entry name" value="PHOSPHOGLYCOLATE PHOSPHATASE"/>
    <property type="match status" value="1"/>
</dbReference>
<dbReference type="Proteomes" id="UP000249557">
    <property type="component" value="Unassembled WGS sequence"/>
</dbReference>
<dbReference type="AlphaFoldDB" id="A0A2W4ZU58"/>
<dbReference type="GO" id="GO:0006281">
    <property type="term" value="P:DNA repair"/>
    <property type="evidence" value="ECO:0007669"/>
    <property type="project" value="TreeGrafter"/>
</dbReference>
<dbReference type="InterPro" id="IPR050155">
    <property type="entry name" value="HAD-like_hydrolase_sf"/>
</dbReference>
<dbReference type="SFLD" id="SFLDS00003">
    <property type="entry name" value="Haloacid_Dehalogenase"/>
    <property type="match status" value="1"/>
</dbReference>
<evidence type="ECO:0000313" key="5">
    <source>
        <dbReference type="EMBL" id="PZO85790.1"/>
    </source>
</evidence>
<dbReference type="InterPro" id="IPR023198">
    <property type="entry name" value="PGP-like_dom2"/>
</dbReference>
<accession>A0A2W4ZU58</accession>
<dbReference type="EMBL" id="QFNK01000134">
    <property type="protein sequence ID" value="PZO85790.1"/>
    <property type="molecule type" value="Genomic_DNA"/>
</dbReference>
<name>A0A2W4ZU58_9BACT</name>
<protein>
    <recommendedName>
        <fullName evidence="4">phosphoglycolate phosphatase</fullName>
        <ecNumber evidence="4">3.1.3.18</ecNumber>
    </recommendedName>
</protein>
<comment type="pathway">
    <text evidence="2">Organic acid metabolism; glycolate biosynthesis; glycolate from 2-phosphoglycolate: step 1/1.</text>
</comment>
<evidence type="ECO:0000256" key="2">
    <source>
        <dbReference type="ARBA" id="ARBA00004818"/>
    </source>
</evidence>
<evidence type="ECO:0000313" key="6">
    <source>
        <dbReference type="Proteomes" id="UP000249557"/>
    </source>
</evidence>
<proteinExistence type="inferred from homology"/>
<dbReference type="GO" id="GO:0005829">
    <property type="term" value="C:cytosol"/>
    <property type="evidence" value="ECO:0007669"/>
    <property type="project" value="TreeGrafter"/>
</dbReference>
<sequence>MTHLAVFDWNGTLFDDTAATLKATNSCLRSFGRPEIDLHTMQETFSFPLIHFYEKMGVPVDEYLARADEEGSVFLKTYEEAATECAVMDGAFELLEWLNANNVHCMVLSNHLQHCLDLDVVNLGIAPYMKDISGNETKATITQGLSKQIRLEAYMKEKGFKAEKTFIIGDSHEEPELAKRLGILGISIAGGLLSAARLEKYKADYIIRKLHELRPILQKHWNLA</sequence>
<dbReference type="InterPro" id="IPR023214">
    <property type="entry name" value="HAD_sf"/>
</dbReference>